<reference evidence="9 10" key="1">
    <citation type="submission" date="2018-06" db="EMBL/GenBank/DDBJ databases">
        <title>Comparative genomics of downy mildews reveals potential adaptations to biotrophy.</title>
        <authorList>
            <person name="Fletcher K."/>
            <person name="Klosterman S.J."/>
            <person name="Derevnina L."/>
            <person name="Martin F."/>
            <person name="Koike S."/>
            <person name="Reyes Chin-Wo S."/>
            <person name="Mou B."/>
            <person name="Michelmore R."/>
        </authorList>
    </citation>
    <scope>NUCLEOTIDE SEQUENCE [LARGE SCALE GENOMIC DNA]</scope>
    <source>
        <strain evidence="8 10">R13</strain>
        <strain evidence="7 9">R14</strain>
    </source>
</reference>
<comment type="function">
    <text evidence="6">DNA-dependent RNA polymerase catalyzes the transcription of DNA into RNA using the four ribonucleoside triphosphates as substrates. Specific peripheric component of RNA polymerase III which synthesizes small RNAs, such as 5S rRNA and tRNAs.</text>
</comment>
<comment type="caution">
    <text evidence="7">The sequence shown here is derived from an EMBL/GenBank/DDBJ whole genome shotgun (WGS) entry which is preliminary data.</text>
</comment>
<dbReference type="InterPro" id="IPR007832">
    <property type="entry name" value="RNA_pol_Rpc34"/>
</dbReference>
<dbReference type="GO" id="GO:0006383">
    <property type="term" value="P:transcription by RNA polymerase III"/>
    <property type="evidence" value="ECO:0007669"/>
    <property type="project" value="UniProtKB-UniRule"/>
</dbReference>
<keyword evidence="5 6" id="KW-0539">Nucleus</keyword>
<dbReference type="STRING" id="542832.A0A3M6V8P6"/>
<dbReference type="PANTHER" id="PTHR12780">
    <property type="entry name" value="RNA POLYMERASE III DNA DIRECTED , 39KD SUBUNIT-RELATED"/>
    <property type="match status" value="1"/>
</dbReference>
<evidence type="ECO:0000313" key="10">
    <source>
        <dbReference type="Proteomes" id="UP000286097"/>
    </source>
</evidence>
<keyword evidence="9" id="KW-1185">Reference proteome</keyword>
<evidence type="ECO:0000313" key="7">
    <source>
        <dbReference type="EMBL" id="RMX63298.1"/>
    </source>
</evidence>
<gene>
    <name evidence="8" type="ORF">DD237_006938</name>
    <name evidence="7" type="ORF">DD238_006637</name>
</gene>
<proteinExistence type="inferred from homology"/>
<dbReference type="VEuPathDB" id="FungiDB:DD237_006938"/>
<evidence type="ECO:0000256" key="1">
    <source>
        <dbReference type="ARBA" id="ARBA00004123"/>
    </source>
</evidence>
<dbReference type="Proteomes" id="UP000286097">
    <property type="component" value="Unassembled WGS sequence"/>
</dbReference>
<dbReference type="InterPro" id="IPR016049">
    <property type="entry name" value="RNA_pol_Rpc34-like"/>
</dbReference>
<evidence type="ECO:0000256" key="2">
    <source>
        <dbReference type="ARBA" id="ARBA00011038"/>
    </source>
</evidence>
<dbReference type="EMBL" id="QKXF01000288">
    <property type="protein sequence ID" value="RQM13057.1"/>
    <property type="molecule type" value="Genomic_DNA"/>
</dbReference>
<dbReference type="Gene3D" id="1.10.10.10">
    <property type="entry name" value="Winged helix-like DNA-binding domain superfamily/Winged helix DNA-binding domain"/>
    <property type="match status" value="1"/>
</dbReference>
<dbReference type="Proteomes" id="UP000282087">
    <property type="component" value="Unassembled WGS sequence"/>
</dbReference>
<evidence type="ECO:0000313" key="8">
    <source>
        <dbReference type="EMBL" id="RQM13057.1"/>
    </source>
</evidence>
<comment type="subcellular location">
    <subcellularLocation>
        <location evidence="1 6">Nucleus</location>
    </subcellularLocation>
</comment>
<accession>A0A3M6V8P6</accession>
<dbReference type="InterPro" id="IPR036388">
    <property type="entry name" value="WH-like_DNA-bd_sf"/>
</dbReference>
<dbReference type="FunFam" id="1.10.10.10:FF:000116">
    <property type="entry name" value="DNA-directed RNA polymerase III subunit RPC6"/>
    <property type="match status" value="1"/>
</dbReference>
<dbReference type="GO" id="GO:0005654">
    <property type="term" value="C:nucleoplasm"/>
    <property type="evidence" value="ECO:0007669"/>
    <property type="project" value="UniProtKB-ARBA"/>
</dbReference>
<evidence type="ECO:0000256" key="3">
    <source>
        <dbReference type="ARBA" id="ARBA00022478"/>
    </source>
</evidence>
<dbReference type="EMBL" id="QLLG01000424">
    <property type="protein sequence ID" value="RMX63298.1"/>
    <property type="molecule type" value="Genomic_DNA"/>
</dbReference>
<dbReference type="GO" id="GO:0005737">
    <property type="term" value="C:cytoplasm"/>
    <property type="evidence" value="ECO:0007669"/>
    <property type="project" value="UniProtKB-ARBA"/>
</dbReference>
<organism evidence="7 9">
    <name type="scientific">Peronospora effusa</name>
    <dbReference type="NCBI Taxonomy" id="542832"/>
    <lineage>
        <taxon>Eukaryota</taxon>
        <taxon>Sar</taxon>
        <taxon>Stramenopiles</taxon>
        <taxon>Oomycota</taxon>
        <taxon>Peronosporomycetes</taxon>
        <taxon>Peronosporales</taxon>
        <taxon>Peronosporaceae</taxon>
        <taxon>Peronospora</taxon>
    </lineage>
</organism>
<evidence type="ECO:0000313" key="9">
    <source>
        <dbReference type="Proteomes" id="UP000282087"/>
    </source>
</evidence>
<dbReference type="GO" id="GO:0005666">
    <property type="term" value="C:RNA polymerase III complex"/>
    <property type="evidence" value="ECO:0007669"/>
    <property type="project" value="UniProtKB-UniRule"/>
</dbReference>
<name>A0A3M6V8P6_9STRA</name>
<dbReference type="SUPFAM" id="SSF46785">
    <property type="entry name" value="Winged helix' DNA-binding domain"/>
    <property type="match status" value="1"/>
</dbReference>
<sequence>MATISTSKGGAPSVMTRFLGLLRNFRESVTDAEVREYFQAEGSGGGYEELPDVINALLGEGKIKIFKKGNVLSYGIVNAEEAERIRGLTLEQRLVLQEIERAGNKGIWTRDIKSHTNIPQQIVTKTLRLLETRRLVKSVKSISSKNKKLYMLFDLVPSTEITGGPWYNEQEFDHVFIDTLSTFVYEVIKASGMSTLNAITDKVHASGISKVALGPEEISSIIQTLMYDGRVEEVRSVRLTPGVRSNPIFLPVGLHMANSSAVSAARFCWFYQTSHETKYKISQQITTFNYLSETPCGVCPVFDQCQEGNIISPRSCLYMTKWLGLKELDF</sequence>
<evidence type="ECO:0000256" key="6">
    <source>
        <dbReference type="PIRNR" id="PIRNR028763"/>
    </source>
</evidence>
<dbReference type="AlphaFoldDB" id="A0A3M6V8P6"/>
<keyword evidence="3 6" id="KW-0240">DNA-directed RNA polymerase</keyword>
<protein>
    <recommendedName>
        <fullName evidence="6">DNA-directed RNA polymerase III subunit RPC6</fullName>
        <shortName evidence="6">RNA polymerase III subunit C6</shortName>
    </recommendedName>
</protein>
<evidence type="ECO:0000256" key="5">
    <source>
        <dbReference type="ARBA" id="ARBA00023242"/>
    </source>
</evidence>
<keyword evidence="4 6" id="KW-0804">Transcription</keyword>
<evidence type="ECO:0000256" key="4">
    <source>
        <dbReference type="ARBA" id="ARBA00023163"/>
    </source>
</evidence>
<dbReference type="InterPro" id="IPR036390">
    <property type="entry name" value="WH_DNA-bd_sf"/>
</dbReference>
<dbReference type="Pfam" id="PF05158">
    <property type="entry name" value="RNA_pol_Rpc34"/>
    <property type="match status" value="2"/>
</dbReference>
<comment type="similarity">
    <text evidence="2 6">Belongs to the eukaryotic RPC34/RPC39 RNA polymerase subunit family.</text>
</comment>
<dbReference type="PIRSF" id="PIRSF028763">
    <property type="entry name" value="RNA_pol_Rpc34"/>
    <property type="match status" value="1"/>
</dbReference>